<keyword evidence="3" id="KW-1185">Reference proteome</keyword>
<feature type="transmembrane region" description="Helical" evidence="1">
    <location>
        <begin position="86"/>
        <end position="107"/>
    </location>
</feature>
<dbReference type="EMBL" id="CP003273">
    <property type="protein sequence ID" value="AGL03947.1"/>
    <property type="molecule type" value="Genomic_DNA"/>
</dbReference>
<dbReference type="Proteomes" id="UP000013520">
    <property type="component" value="Chromosome"/>
</dbReference>
<sequence>MLLLAFLITLGGHVFTEYTLQKTKLGIYKRKNFLGLLIHASLWTLAMCPGLALLGLFAPWKALFLLVTHAIIDFIKMRITIDKKNFFHPVNIIDQLMHFLTVIIVYIT</sequence>
<dbReference type="Pfam" id="PF11750">
    <property type="entry name" value="DUF3307"/>
    <property type="match status" value="1"/>
</dbReference>
<evidence type="ECO:0000313" key="3">
    <source>
        <dbReference type="Proteomes" id="UP000013520"/>
    </source>
</evidence>
<accession>R4KQX2</accession>
<gene>
    <name evidence="2" type="ORF">Desgi_4726</name>
</gene>
<keyword evidence="1" id="KW-1133">Transmembrane helix</keyword>
<name>R4KQX2_9FIRM</name>
<evidence type="ECO:0000256" key="1">
    <source>
        <dbReference type="SAM" id="Phobius"/>
    </source>
</evidence>
<dbReference type="STRING" id="767817.Desgi_4726"/>
<evidence type="ECO:0008006" key="4">
    <source>
        <dbReference type="Google" id="ProtNLM"/>
    </source>
</evidence>
<reference evidence="2 3" key="1">
    <citation type="submission" date="2012-01" db="EMBL/GenBank/DDBJ databases">
        <title>Complete sequence of Desulfotomaculum gibsoniae DSM 7213.</title>
        <authorList>
            <consortium name="US DOE Joint Genome Institute"/>
            <person name="Lucas S."/>
            <person name="Han J."/>
            <person name="Lapidus A."/>
            <person name="Cheng J.-F."/>
            <person name="Goodwin L."/>
            <person name="Pitluck S."/>
            <person name="Peters L."/>
            <person name="Ovchinnikova G."/>
            <person name="Teshima H."/>
            <person name="Detter J.C."/>
            <person name="Han C."/>
            <person name="Tapia R."/>
            <person name="Land M."/>
            <person name="Hauser L."/>
            <person name="Kyrpides N."/>
            <person name="Ivanova N."/>
            <person name="Pagani I."/>
            <person name="Parshina S."/>
            <person name="Plugge C."/>
            <person name="Muyzer G."/>
            <person name="Kuever J."/>
            <person name="Ivanova A."/>
            <person name="Nazina T."/>
            <person name="Klenk H.-P."/>
            <person name="Brambilla E."/>
            <person name="Spring S."/>
            <person name="Stams A.F."/>
            <person name="Woyke T."/>
        </authorList>
    </citation>
    <scope>NUCLEOTIDE SEQUENCE [LARGE SCALE GENOMIC DNA]</scope>
    <source>
        <strain evidence="2 3">DSM 7213</strain>
    </source>
</reference>
<dbReference type="HOGENOM" id="CLU_2192755_0_0_9"/>
<proteinExistence type="predicted"/>
<evidence type="ECO:0000313" key="2">
    <source>
        <dbReference type="EMBL" id="AGL03947.1"/>
    </source>
</evidence>
<keyword evidence="1" id="KW-0472">Membrane</keyword>
<dbReference type="AlphaFoldDB" id="R4KQX2"/>
<protein>
    <recommendedName>
        <fullName evidence="4">DUF3307 domain-containing protein</fullName>
    </recommendedName>
</protein>
<keyword evidence="1" id="KW-0812">Transmembrane</keyword>
<dbReference type="InterPro" id="IPR021737">
    <property type="entry name" value="Phage_phiKZ_Orf197"/>
</dbReference>
<feature type="transmembrane region" description="Helical" evidence="1">
    <location>
        <begin position="40"/>
        <end position="66"/>
    </location>
</feature>
<organism evidence="2 3">
    <name type="scientific">Desulfoscipio gibsoniae DSM 7213</name>
    <dbReference type="NCBI Taxonomy" id="767817"/>
    <lineage>
        <taxon>Bacteria</taxon>
        <taxon>Bacillati</taxon>
        <taxon>Bacillota</taxon>
        <taxon>Clostridia</taxon>
        <taxon>Eubacteriales</taxon>
        <taxon>Desulfallaceae</taxon>
        <taxon>Desulfoscipio</taxon>
    </lineage>
</organism>
<dbReference type="KEGG" id="dgi:Desgi_4726"/>